<sequence length="326" mass="36968">MAHVPKTKSRRGRPTRFTNVAVIPDAILKGIRGGSLSERRSPVGFPSQPRPRETFYAKLHSRSSEFGAGIPVVFLHVHRSGVRQKHLPLLPPFNRQLHHAIYRLGKYPSPFSLLIYISSPPGPTRRMTLNYRAKNYLCCALSKEEFYRVSTCKSAKEMWDKLKITYGGTDKARLGLLDLVRKLGFALEKNQTLQARSGDFGVPSSKPHRLGGALIIGEASLTPEIDLHQQKDRIREEFVQLIGLAEESVFDPIKPIVDFIQGKQELDGKLVAVKILSWWQHRVLLTMVGGNPLAAKFFSFLRNDEILEVDKYHWLGWKGLLRVLRS</sequence>
<dbReference type="Proteomes" id="UP000652761">
    <property type="component" value="Unassembled WGS sequence"/>
</dbReference>
<protein>
    <submittedName>
        <fullName evidence="1">Uncharacterized protein</fullName>
    </submittedName>
</protein>
<dbReference type="Pfam" id="PF14223">
    <property type="entry name" value="Retrotran_gag_2"/>
    <property type="match status" value="1"/>
</dbReference>
<reference evidence="1" key="1">
    <citation type="submission" date="2017-07" db="EMBL/GenBank/DDBJ databases">
        <title>Taro Niue Genome Assembly and Annotation.</title>
        <authorList>
            <person name="Atibalentja N."/>
            <person name="Keating K."/>
            <person name="Fields C.J."/>
        </authorList>
    </citation>
    <scope>NUCLEOTIDE SEQUENCE</scope>
    <source>
        <strain evidence="1">Niue_2</strain>
        <tissue evidence="1">Leaf</tissue>
    </source>
</reference>
<keyword evidence="2" id="KW-1185">Reference proteome</keyword>
<dbReference type="PANTHER" id="PTHR34676:SF17">
    <property type="entry name" value="OS06G0684500 PROTEIN"/>
    <property type="match status" value="1"/>
</dbReference>
<dbReference type="AlphaFoldDB" id="A0A843U8Q6"/>
<proteinExistence type="predicted"/>
<evidence type="ECO:0000313" key="1">
    <source>
        <dbReference type="EMBL" id="MQL79871.1"/>
    </source>
</evidence>
<evidence type="ECO:0000313" key="2">
    <source>
        <dbReference type="Proteomes" id="UP000652761"/>
    </source>
</evidence>
<name>A0A843U8Q6_COLES</name>
<dbReference type="PANTHER" id="PTHR34676">
    <property type="entry name" value="DUF4219 DOMAIN-CONTAINING PROTEIN-RELATED"/>
    <property type="match status" value="1"/>
</dbReference>
<dbReference type="EMBL" id="NMUH01000479">
    <property type="protein sequence ID" value="MQL79871.1"/>
    <property type="molecule type" value="Genomic_DNA"/>
</dbReference>
<dbReference type="OrthoDB" id="785014at2759"/>
<accession>A0A843U8Q6</accession>
<organism evidence="1 2">
    <name type="scientific">Colocasia esculenta</name>
    <name type="common">Wild taro</name>
    <name type="synonym">Arum esculentum</name>
    <dbReference type="NCBI Taxonomy" id="4460"/>
    <lineage>
        <taxon>Eukaryota</taxon>
        <taxon>Viridiplantae</taxon>
        <taxon>Streptophyta</taxon>
        <taxon>Embryophyta</taxon>
        <taxon>Tracheophyta</taxon>
        <taxon>Spermatophyta</taxon>
        <taxon>Magnoliopsida</taxon>
        <taxon>Liliopsida</taxon>
        <taxon>Araceae</taxon>
        <taxon>Aroideae</taxon>
        <taxon>Colocasieae</taxon>
        <taxon>Colocasia</taxon>
    </lineage>
</organism>
<gene>
    <name evidence="1" type="ORF">Taro_012303</name>
</gene>
<comment type="caution">
    <text evidence="1">The sequence shown here is derived from an EMBL/GenBank/DDBJ whole genome shotgun (WGS) entry which is preliminary data.</text>
</comment>